<dbReference type="SUPFAM" id="SSF48371">
    <property type="entry name" value="ARM repeat"/>
    <property type="match status" value="1"/>
</dbReference>
<organism evidence="1 2">
    <name type="scientific">Chitinophaga jiangningensis</name>
    <dbReference type="NCBI Taxonomy" id="1419482"/>
    <lineage>
        <taxon>Bacteria</taxon>
        <taxon>Pseudomonadati</taxon>
        <taxon>Bacteroidota</taxon>
        <taxon>Chitinophagia</taxon>
        <taxon>Chitinophagales</taxon>
        <taxon>Chitinophagaceae</taxon>
        <taxon>Chitinophaga</taxon>
    </lineage>
</organism>
<dbReference type="EMBL" id="FRBL01000011">
    <property type="protein sequence ID" value="SHM82130.1"/>
    <property type="molecule type" value="Genomic_DNA"/>
</dbReference>
<dbReference type="InterPro" id="IPR043746">
    <property type="entry name" value="DUF5691"/>
</dbReference>
<evidence type="ECO:0000313" key="1">
    <source>
        <dbReference type="EMBL" id="SHM82130.1"/>
    </source>
</evidence>
<dbReference type="RefSeq" id="WP_073086828.1">
    <property type="nucleotide sequence ID" value="NZ_FRBL01000011.1"/>
</dbReference>
<proteinExistence type="predicted"/>
<dbReference type="AlphaFoldDB" id="A0A1M7LVH2"/>
<accession>A0A1M7LVH2</accession>
<protein>
    <submittedName>
        <fullName evidence="1">Uncharacterized protein</fullName>
    </submittedName>
</protein>
<sequence length="489" mass="54322">MELWQQIINTALLGTDKQALPPIPADDELGAALAVIRHDTGNDREDVLLKTGAVLFNYRQAGTTAMPADELLPNTAAPETRAYCSPEAVASLQEAMDLGSNALTKHWLELCADAGYLLPPAMLPLLMDKATGSKQLRAPLMKCCGNRGLWLAQLNPDWHLLLPGHEIEINADTWETGTLPQRCEALTQRRAEDPEAALTMLMETWKQENAATRAALLECLQTELNPNDIPWLQQLTADKSLKVKEKAWELLRKLPQSEIVQSYQQLVAAAINSIDGNIFISELQLPLPANIYQSGIDKLPPSALHMSDETYQLQQLVAQVPCSFLSTHLALPPATCVTQLASAGMEAALLKAAIHFNETAWISHILEQTNTFYPEVFHLAPPAVLEAYAMRFAEKEGSAVILRMGTGTTTWGLAITQQIFKFIAMHPYSYNRNYFLELAHLLPVDILHTDEKNYFGDILYNQQAWKSLKEKLFELIACKAAIQQHLSLP</sequence>
<dbReference type="OrthoDB" id="262508at2"/>
<gene>
    <name evidence="1" type="ORF">SAMN05444266_111163</name>
</gene>
<reference evidence="1 2" key="1">
    <citation type="submission" date="2016-11" db="EMBL/GenBank/DDBJ databases">
        <authorList>
            <person name="Jaros S."/>
            <person name="Januszkiewicz K."/>
            <person name="Wedrychowicz H."/>
        </authorList>
    </citation>
    <scope>NUCLEOTIDE SEQUENCE [LARGE SCALE GENOMIC DNA]</scope>
    <source>
        <strain evidence="1 2">DSM 27406</strain>
    </source>
</reference>
<dbReference type="STRING" id="1419482.SAMN05444266_111163"/>
<dbReference type="Pfam" id="PF18944">
    <property type="entry name" value="DUF5691"/>
    <property type="match status" value="1"/>
</dbReference>
<dbReference type="InterPro" id="IPR016024">
    <property type="entry name" value="ARM-type_fold"/>
</dbReference>
<keyword evidence="2" id="KW-1185">Reference proteome</keyword>
<evidence type="ECO:0000313" key="2">
    <source>
        <dbReference type="Proteomes" id="UP000184420"/>
    </source>
</evidence>
<dbReference type="Proteomes" id="UP000184420">
    <property type="component" value="Unassembled WGS sequence"/>
</dbReference>
<name>A0A1M7LVH2_9BACT</name>